<accession>A0ACC7P4E5</accession>
<comment type="caution">
    <text evidence="1">The sequence shown here is derived from an EMBL/GenBank/DDBJ whole genome shotgun (WGS) entry which is preliminary data.</text>
</comment>
<sequence>MQGWLKQSLRRIPLVTPLRVRQLQWGRNIADWRQGIRFARKSESPSFSHQVLKHKSLIFRPLAGTDPQLQHNKAVNLGISIKEIDGVVIRPGETFSLWKLVGRPTARKGYLEGLTISGGQVGSGTGGGLCQLANLIFWLGLHTPLEVAERHHHSFDLFPDNQRTLPFGSGTTIFYNYLDLRFYNPTDLEFQIRLWLSEKFLEGDIRSSRPMEREYRIEERNHRFEQEGQIWYRKNEIWRLVLDPGTHNVLEERLLIRNRSEVRYKLQLAQEAEAAVRS</sequence>
<gene>
    <name evidence="1" type="ORF">ACI1P1_23070</name>
</gene>
<dbReference type="EMBL" id="JBJURJ010000017">
    <property type="protein sequence ID" value="MFM9331181.1"/>
    <property type="molecule type" value="Genomic_DNA"/>
</dbReference>
<dbReference type="Proteomes" id="UP001631969">
    <property type="component" value="Unassembled WGS sequence"/>
</dbReference>
<name>A0ACC7P4E5_9BACL</name>
<protein>
    <submittedName>
        <fullName evidence="1">VanW family protein</fullName>
    </submittedName>
</protein>
<evidence type="ECO:0000313" key="2">
    <source>
        <dbReference type="Proteomes" id="UP001631969"/>
    </source>
</evidence>
<evidence type="ECO:0000313" key="1">
    <source>
        <dbReference type="EMBL" id="MFM9331181.1"/>
    </source>
</evidence>
<reference evidence="1" key="1">
    <citation type="submission" date="2024-12" db="EMBL/GenBank/DDBJ databases">
        <authorList>
            <person name="Wu N."/>
        </authorList>
    </citation>
    <scope>NUCLEOTIDE SEQUENCE</scope>
    <source>
        <strain evidence="1">P15</strain>
    </source>
</reference>
<organism evidence="1 2">
    <name type="scientific">Paenibacillus mesotrionivorans</name>
    <dbReference type="NCBI Taxonomy" id="3160968"/>
    <lineage>
        <taxon>Bacteria</taxon>
        <taxon>Bacillati</taxon>
        <taxon>Bacillota</taxon>
        <taxon>Bacilli</taxon>
        <taxon>Bacillales</taxon>
        <taxon>Paenibacillaceae</taxon>
        <taxon>Paenibacillus</taxon>
    </lineage>
</organism>
<proteinExistence type="predicted"/>
<keyword evidence="2" id="KW-1185">Reference proteome</keyword>